<evidence type="ECO:0000256" key="4">
    <source>
        <dbReference type="SAM" id="MobiDB-lite"/>
    </source>
</evidence>
<protein>
    <submittedName>
        <fullName evidence="5">Superkiller protein 3</fullName>
    </submittedName>
</protein>
<gene>
    <name evidence="5" type="ORF">GMORB2_1276</name>
</gene>
<feature type="repeat" description="TPR" evidence="3">
    <location>
        <begin position="733"/>
        <end position="766"/>
    </location>
</feature>
<dbReference type="InterPro" id="IPR040962">
    <property type="entry name" value="TPR_22"/>
</dbReference>
<dbReference type="Pfam" id="PF13432">
    <property type="entry name" value="TPR_16"/>
    <property type="match status" value="3"/>
</dbReference>
<dbReference type="InterPro" id="IPR039226">
    <property type="entry name" value="Ski3/TTC37"/>
</dbReference>
<dbReference type="RefSeq" id="XP_035324682.1">
    <property type="nucleotide sequence ID" value="XM_035463258.1"/>
</dbReference>
<name>A0A9P4YZZ7_9HYPO</name>
<dbReference type="GO" id="GO:0006401">
    <property type="term" value="P:RNA catabolic process"/>
    <property type="evidence" value="ECO:0007669"/>
    <property type="project" value="InterPro"/>
</dbReference>
<evidence type="ECO:0000256" key="1">
    <source>
        <dbReference type="ARBA" id="ARBA00022737"/>
    </source>
</evidence>
<dbReference type="Gene3D" id="1.25.40.10">
    <property type="entry name" value="Tetratricopeptide repeat domain"/>
    <property type="match status" value="6"/>
</dbReference>
<dbReference type="Pfam" id="PF14559">
    <property type="entry name" value="TPR_19"/>
    <property type="match status" value="1"/>
</dbReference>
<evidence type="ECO:0000313" key="5">
    <source>
        <dbReference type="EMBL" id="KAF4126030.1"/>
    </source>
</evidence>
<dbReference type="OrthoDB" id="421075at2759"/>
<comment type="caution">
    <text evidence="5">The sequence shown here is derived from an EMBL/GenBank/DDBJ whole genome shotgun (WGS) entry which is preliminary data.</text>
</comment>
<dbReference type="EMBL" id="JAANYQ010000002">
    <property type="protein sequence ID" value="KAF4126030.1"/>
    <property type="molecule type" value="Genomic_DNA"/>
</dbReference>
<accession>A0A9P4YZZ7</accession>
<keyword evidence="6" id="KW-1185">Reference proteome</keyword>
<dbReference type="Proteomes" id="UP000749293">
    <property type="component" value="Unassembled WGS sequence"/>
</dbReference>
<feature type="repeat" description="TPR" evidence="3">
    <location>
        <begin position="657"/>
        <end position="690"/>
    </location>
</feature>
<sequence>MSSSKGALKAINDAIGKQKFDEAIKQAKALLEKDSKNYQAHIFLAFAHDKKGQADEAEAAYRSAAALKPQDRQAWQGLVKLCEKQGTKKLAVYQEAVVNLAHIFHSADDLYKSQDVVIKFIDHVRVHGDKMQYADALWIQLPDSPVYSILEGRFPPPGEIYERIAGILEDYEKKRVNILIGERRTRLGAKIGEVTLEVKREVYSQSKLEHIYRQLINWTTNDEVRRSYEEKLLVYCYERLLVTPAGPIKDKEREKVIRLANDMVVIKHPFKLAWDIAVEWQDNADIGAWNIDVLKGYCTHFPDSDLYKILTAFLTSTISPFAEAKKGDNKDRRASLTKSPDESSDDDDGGVPTYAVPLTDEERLIMLTEGLTTLESTLGYRIAGLLFLHAGEYESTVEFMRKARAFLAREKSKTGLKFRNTDDSYLISLGTALVYYQSPRHHSEAKSLFDKVLDHDETSTQALIGVGLIYEEEEEYDKAIDFLSRALERDAGNIQVRSEAAWVKALKGDWQTAKNELHNCLSLIDKKDPPKNLLADTQYRLGCCLWNIDSSRSARKQRKGEAAYPYWLSALNNNLNHAPTYTSLGIYYADYAKDKKRARRCFQKALELSSSEVVSAERLARSFADDGDWDRVELVAQRIVDSGKVKPPPGSKRKGISWPFAALGVAELNKQEFHKAIVSFQAALRISPGDYHSWVGLGESYHSSGRYVAATKTVLNAQKLEEELGLDISGDTWFTKYMLANIKRELGEYDEAIDLYKIVMETQPGEDGVILALLQTVAENALASVEKGLFGKAAQLAAEAIKFATSTAEGAVVGSFNFWKTIGDSLSIFSMVQSRIGELPVDHVQTLLDLISDEAVNILGTEDKVTKEPNSVHGFDFGGETEGGMSRCIHAMILSFKQAIQVSVQDRYAQAVGYYNLGWAEQGAHRCLPLELRRKTSNHSKAAIRAFKRAIELEAGNFEFWNALGVATSDVNPSVSQHAFVRSIHLNERSPVGWTNLAILALMSGDFELANESFTKAQSADPDYSHAWVGQGLVALMYGDTKEARTLFTHAMGISESFSLPTRQHYSTSMFDYIVSSPENTGIASLIQPLFALNQVRSLRPQELALGHLATIFQERTHDSTRGVEILESICSTLETQYEKTESPVDLGRFTLAKTDLARVYLAAGSYDLAIECGETALGLSSDETDSELSSEQRKKARLSAHLTVGLAQYHSNEYDEALKCFEEALEESDNNPDATCLLAQVLWAQGMEEARDRARSALFEVIEQQPGHVQSVLLLGVVALLDNDEDSLEAVVEELQGLRTNDKVTPSKQSHIGTVLGAIASLGPQKTEDDKLNQMQNDVMLYPSLPHGWSSLAEVTGDEYAAQMALRVAVRGVPPRGELEAQHLSKAYAGTGTAGDAQRAIFVAPWEQGGWESLSRATVGI</sequence>
<dbReference type="PANTHER" id="PTHR15704:SF7">
    <property type="entry name" value="SUPERKILLER COMPLEX PROTEIN 3"/>
    <property type="match status" value="1"/>
</dbReference>
<dbReference type="PANTHER" id="PTHR15704">
    <property type="entry name" value="SUPERKILLER 3 PROTEIN-RELATED"/>
    <property type="match status" value="1"/>
</dbReference>
<dbReference type="Pfam" id="PF07719">
    <property type="entry name" value="TPR_2"/>
    <property type="match status" value="1"/>
</dbReference>
<proteinExistence type="predicted"/>
<dbReference type="SUPFAM" id="SSF81901">
    <property type="entry name" value="HCP-like"/>
    <property type="match status" value="1"/>
</dbReference>
<dbReference type="InterPro" id="IPR019734">
    <property type="entry name" value="TPR_rpt"/>
</dbReference>
<evidence type="ECO:0000313" key="6">
    <source>
        <dbReference type="Proteomes" id="UP000749293"/>
    </source>
</evidence>
<dbReference type="GO" id="GO:0055087">
    <property type="term" value="C:Ski complex"/>
    <property type="evidence" value="ECO:0007669"/>
    <property type="project" value="InterPro"/>
</dbReference>
<dbReference type="SUPFAM" id="SSF48452">
    <property type="entry name" value="TPR-like"/>
    <property type="match status" value="3"/>
</dbReference>
<dbReference type="GeneID" id="55967506"/>
<dbReference type="InterPro" id="IPR011990">
    <property type="entry name" value="TPR-like_helical_dom_sf"/>
</dbReference>
<feature type="repeat" description="TPR" evidence="3">
    <location>
        <begin position="991"/>
        <end position="1024"/>
    </location>
</feature>
<dbReference type="PROSITE" id="PS50005">
    <property type="entry name" value="TPR"/>
    <property type="match status" value="6"/>
</dbReference>
<feature type="repeat" description="TPR" evidence="3">
    <location>
        <begin position="1199"/>
        <end position="1232"/>
    </location>
</feature>
<feature type="repeat" description="TPR" evidence="3">
    <location>
        <begin position="38"/>
        <end position="71"/>
    </location>
</feature>
<evidence type="ECO:0000256" key="3">
    <source>
        <dbReference type="PROSITE-ProRule" id="PRU00339"/>
    </source>
</evidence>
<feature type="region of interest" description="Disordered" evidence="4">
    <location>
        <begin position="329"/>
        <end position="353"/>
    </location>
</feature>
<keyword evidence="1" id="KW-0677">Repeat</keyword>
<dbReference type="InterPro" id="IPR013105">
    <property type="entry name" value="TPR_2"/>
</dbReference>
<organism evidence="5 6">
    <name type="scientific">Geosmithia morbida</name>
    <dbReference type="NCBI Taxonomy" id="1094350"/>
    <lineage>
        <taxon>Eukaryota</taxon>
        <taxon>Fungi</taxon>
        <taxon>Dikarya</taxon>
        <taxon>Ascomycota</taxon>
        <taxon>Pezizomycotina</taxon>
        <taxon>Sordariomycetes</taxon>
        <taxon>Hypocreomycetidae</taxon>
        <taxon>Hypocreales</taxon>
        <taxon>Bionectriaceae</taxon>
        <taxon>Geosmithia</taxon>
    </lineage>
</organism>
<keyword evidence="2 3" id="KW-0802">TPR repeat</keyword>
<dbReference type="Pfam" id="PF18833">
    <property type="entry name" value="TPR_22"/>
    <property type="match status" value="1"/>
</dbReference>
<dbReference type="SMART" id="SM00028">
    <property type="entry name" value="TPR"/>
    <property type="match status" value="10"/>
</dbReference>
<reference evidence="5" key="1">
    <citation type="submission" date="2020-03" db="EMBL/GenBank/DDBJ databases">
        <title>Site-based positive gene gene selection in Geosmithia morbida across the United States reveals a broad range of putative effectors and factors for local host and environmental adapation.</title>
        <authorList>
            <person name="Onufrak A."/>
            <person name="Murdoch R.W."/>
            <person name="Gazis R."/>
            <person name="Huff M."/>
            <person name="Staton M."/>
            <person name="Klingeman W."/>
            <person name="Hadziabdic D."/>
        </authorList>
    </citation>
    <scope>NUCLEOTIDE SEQUENCE</scope>
    <source>
        <strain evidence="5">1262</strain>
    </source>
</reference>
<evidence type="ECO:0000256" key="2">
    <source>
        <dbReference type="ARBA" id="ARBA00022803"/>
    </source>
</evidence>
<feature type="repeat" description="TPR" evidence="3">
    <location>
        <begin position="460"/>
        <end position="493"/>
    </location>
</feature>